<dbReference type="SUPFAM" id="SSF52833">
    <property type="entry name" value="Thioredoxin-like"/>
    <property type="match status" value="1"/>
</dbReference>
<dbReference type="EMBL" id="WBMT01000028">
    <property type="protein sequence ID" value="KAB2340857.1"/>
    <property type="molecule type" value="Genomic_DNA"/>
</dbReference>
<dbReference type="Gene3D" id="3.40.30.10">
    <property type="entry name" value="Glutaredoxin"/>
    <property type="match status" value="1"/>
</dbReference>
<dbReference type="Proteomes" id="UP000468735">
    <property type="component" value="Unassembled WGS sequence"/>
</dbReference>
<keyword evidence="3" id="KW-1185">Reference proteome</keyword>
<feature type="domain" description="Alkyl hydroperoxide reductase subunit C/ Thiol specific antioxidant" evidence="1">
    <location>
        <begin position="55"/>
        <end position="167"/>
    </location>
</feature>
<accession>A0A6H9YMJ2</accession>
<dbReference type="InterPro" id="IPR036249">
    <property type="entry name" value="Thioredoxin-like_sf"/>
</dbReference>
<evidence type="ECO:0000259" key="1">
    <source>
        <dbReference type="Pfam" id="PF00578"/>
    </source>
</evidence>
<dbReference type="OrthoDB" id="128449at2"/>
<name>A0A6H9YMJ2_9ACTN</name>
<comment type="caution">
    <text evidence="2">The sequence shown here is derived from an EMBL/GenBank/DDBJ whole genome shotgun (WGS) entry which is preliminary data.</text>
</comment>
<organism evidence="2 3">
    <name type="scientific">Actinomadura rudentiformis</name>
    <dbReference type="NCBI Taxonomy" id="359158"/>
    <lineage>
        <taxon>Bacteria</taxon>
        <taxon>Bacillati</taxon>
        <taxon>Actinomycetota</taxon>
        <taxon>Actinomycetes</taxon>
        <taxon>Streptosporangiales</taxon>
        <taxon>Thermomonosporaceae</taxon>
        <taxon>Actinomadura</taxon>
    </lineage>
</organism>
<dbReference type="GO" id="GO:0016491">
    <property type="term" value="F:oxidoreductase activity"/>
    <property type="evidence" value="ECO:0007669"/>
    <property type="project" value="InterPro"/>
</dbReference>
<dbReference type="CDD" id="cd02966">
    <property type="entry name" value="TlpA_like_family"/>
    <property type="match status" value="1"/>
</dbReference>
<evidence type="ECO:0000313" key="2">
    <source>
        <dbReference type="EMBL" id="KAB2340857.1"/>
    </source>
</evidence>
<protein>
    <submittedName>
        <fullName evidence="2">TlpA family protein disulfide reductase</fullName>
    </submittedName>
</protein>
<dbReference type="InterPro" id="IPR000866">
    <property type="entry name" value="AhpC/TSA"/>
</dbReference>
<reference evidence="2 3" key="1">
    <citation type="submission" date="2019-09" db="EMBL/GenBank/DDBJ databases">
        <title>Actinomadura physcomitrii sp. nov., a novel actinomycete isolated from moss [Physcomitrium sphaericum (Ludw) Fuernr].</title>
        <authorList>
            <person name="Zhuang X."/>
            <person name="Liu C."/>
        </authorList>
    </citation>
    <scope>NUCLEOTIDE SEQUENCE [LARGE SCALE GENOMIC DNA]</scope>
    <source>
        <strain evidence="2 3">HMC1</strain>
    </source>
</reference>
<gene>
    <name evidence="2" type="ORF">F8566_43875</name>
</gene>
<dbReference type="AlphaFoldDB" id="A0A6H9YMJ2"/>
<sequence>MFILTMAVVLVAALCLLDLLLTLGVVRRLREHGQHLERLLAAGPGFFIEQDTVPVGEVIGTFDTRTVDGERVSRDRLSGETLVAFFSPGCDTCLDTLPEFVEYARDLGSGPRQVLAVVTGEGEETPTFVTALNPVVPVVVDVDEKLSKAFKAAVFPVFCLVDADGRVLASESKLARLPVAVGS</sequence>
<evidence type="ECO:0000313" key="3">
    <source>
        <dbReference type="Proteomes" id="UP000468735"/>
    </source>
</evidence>
<dbReference type="GO" id="GO:0016209">
    <property type="term" value="F:antioxidant activity"/>
    <property type="evidence" value="ECO:0007669"/>
    <property type="project" value="InterPro"/>
</dbReference>
<dbReference type="Pfam" id="PF00578">
    <property type="entry name" value="AhpC-TSA"/>
    <property type="match status" value="1"/>
</dbReference>
<proteinExistence type="predicted"/>